<dbReference type="GO" id="GO:0009164">
    <property type="term" value="P:nucleoside catabolic process"/>
    <property type="evidence" value="ECO:0007669"/>
    <property type="project" value="InterPro"/>
</dbReference>
<evidence type="ECO:0000313" key="7">
    <source>
        <dbReference type="EMBL" id="ASP28064.1"/>
    </source>
</evidence>
<accession>A0A222EP33</accession>
<dbReference type="GO" id="GO:0008930">
    <property type="term" value="F:methylthioadenosine nucleosidase activity"/>
    <property type="evidence" value="ECO:0007669"/>
    <property type="project" value="InterPro"/>
</dbReference>
<evidence type="ECO:0000256" key="2">
    <source>
        <dbReference type="ARBA" id="ARBA00011974"/>
    </source>
</evidence>
<sequence>MIDGLQMIINKYNYAFIFAMYDEAKDTIEYLGFEKIMGLFDIYKKDNYYIVISGIGLVNASTCLTYMDTKFDISYFINVGTACSLSHSFKQLDFFIVEEAFLGNVDVTGFGYSFGQVPKMPKSYLSNDLFNKELINFKKVKILSSDVFINSKEKVENIIYKVSKDIDLVDMECAAIFQSAYILKKSVISIKIISDVVGTNSNENDFAKVMVQCSSKIKNLIKLIIK</sequence>
<comment type="pathway">
    <text evidence="1">Amino-acid biosynthesis; L-methionine biosynthesis via salvage pathway; S-methyl-5-thio-alpha-D-ribose 1-phosphate from S-methyl-5'-thioadenosine (hydrolase route): step 1/2.</text>
</comment>
<dbReference type="GO" id="GO:0019284">
    <property type="term" value="P:L-methionine salvage from S-adenosylmethionine"/>
    <property type="evidence" value="ECO:0007669"/>
    <property type="project" value="TreeGrafter"/>
</dbReference>
<dbReference type="KEGG" id="scou:SCORR_v1c02900"/>
<evidence type="ECO:0000313" key="8">
    <source>
        <dbReference type="Proteomes" id="UP000203229"/>
    </source>
</evidence>
<dbReference type="CDD" id="cd09008">
    <property type="entry name" value="MTAN"/>
    <property type="match status" value="1"/>
</dbReference>
<keyword evidence="4" id="KW-0378">Hydrolase</keyword>
<reference evidence="7 8" key="1">
    <citation type="submission" date="2017-07" db="EMBL/GenBank/DDBJ databases">
        <title>Complete genome sequence of Spiroplasma corruscae EC-1 (DSM 19793).</title>
        <authorList>
            <person name="Tsai Y.-M."/>
            <person name="Lo W.-S."/>
            <person name="Kuo C.-H."/>
        </authorList>
    </citation>
    <scope>NUCLEOTIDE SEQUENCE [LARGE SCALE GENOMIC DNA]</scope>
    <source>
        <strain evidence="7 8">EC-1</strain>
    </source>
</reference>
<dbReference type="NCBIfam" id="TIGR01704">
    <property type="entry name" value="MTA_SAH-Nsdase"/>
    <property type="match status" value="1"/>
</dbReference>
<organism evidence="7 8">
    <name type="scientific">Spiroplasma corruscae</name>
    <dbReference type="NCBI Taxonomy" id="216934"/>
    <lineage>
        <taxon>Bacteria</taxon>
        <taxon>Bacillati</taxon>
        <taxon>Mycoplasmatota</taxon>
        <taxon>Mollicutes</taxon>
        <taxon>Entomoplasmatales</taxon>
        <taxon>Spiroplasmataceae</taxon>
        <taxon>Spiroplasma</taxon>
    </lineage>
</organism>
<dbReference type="Gene3D" id="3.40.50.1580">
    <property type="entry name" value="Nucleoside phosphorylase domain"/>
    <property type="match status" value="1"/>
</dbReference>
<evidence type="ECO:0000256" key="3">
    <source>
        <dbReference type="ARBA" id="ARBA00022605"/>
    </source>
</evidence>
<dbReference type="InterPro" id="IPR000845">
    <property type="entry name" value="Nucleoside_phosphorylase_d"/>
</dbReference>
<dbReference type="InterPro" id="IPR010049">
    <property type="entry name" value="MTA_SAH_Nsdase"/>
</dbReference>
<protein>
    <recommendedName>
        <fullName evidence="2">adenosylhomocysteine nucleosidase</fullName>
        <ecNumber evidence="2">3.2.2.9</ecNumber>
    </recommendedName>
</protein>
<proteinExistence type="predicted"/>
<dbReference type="AlphaFoldDB" id="A0A222EP33"/>
<keyword evidence="3" id="KW-0028">Amino-acid biosynthesis</keyword>
<dbReference type="PANTHER" id="PTHR46832">
    <property type="entry name" value="5'-METHYLTHIOADENOSINE/S-ADENOSYLHOMOCYSTEINE NUCLEOSIDASE"/>
    <property type="match status" value="1"/>
</dbReference>
<dbReference type="GO" id="GO:0019509">
    <property type="term" value="P:L-methionine salvage from methylthioadenosine"/>
    <property type="evidence" value="ECO:0007669"/>
    <property type="project" value="UniProtKB-UniPathway"/>
</dbReference>
<dbReference type="InterPro" id="IPR035994">
    <property type="entry name" value="Nucleoside_phosphorylase_sf"/>
</dbReference>
<dbReference type="Pfam" id="PF01048">
    <property type="entry name" value="PNP_UDP_1"/>
    <property type="match status" value="1"/>
</dbReference>
<dbReference type="PANTHER" id="PTHR46832:SF1">
    <property type="entry name" value="5'-METHYLTHIOADENOSINE_S-ADENOSYLHOMOCYSTEINE NUCLEOSIDASE"/>
    <property type="match status" value="1"/>
</dbReference>
<dbReference type="GO" id="GO:0005829">
    <property type="term" value="C:cytosol"/>
    <property type="evidence" value="ECO:0007669"/>
    <property type="project" value="TreeGrafter"/>
</dbReference>
<dbReference type="EC" id="3.2.2.9" evidence="2"/>
<dbReference type="EMBL" id="CP022535">
    <property type="protein sequence ID" value="ASP28064.1"/>
    <property type="molecule type" value="Genomic_DNA"/>
</dbReference>
<keyword evidence="8" id="KW-1185">Reference proteome</keyword>
<evidence type="ECO:0000259" key="6">
    <source>
        <dbReference type="Pfam" id="PF01048"/>
    </source>
</evidence>
<evidence type="ECO:0000256" key="5">
    <source>
        <dbReference type="ARBA" id="ARBA00023167"/>
    </source>
</evidence>
<dbReference type="Proteomes" id="UP000203229">
    <property type="component" value="Chromosome"/>
</dbReference>
<dbReference type="SUPFAM" id="SSF53167">
    <property type="entry name" value="Purine and uridine phosphorylases"/>
    <property type="match status" value="1"/>
</dbReference>
<dbReference type="UniPathway" id="UPA00904">
    <property type="reaction ID" value="UER00871"/>
</dbReference>
<feature type="domain" description="Nucleoside phosphorylase" evidence="6">
    <location>
        <begin position="43"/>
        <end position="225"/>
    </location>
</feature>
<dbReference type="GO" id="GO:0008782">
    <property type="term" value="F:adenosylhomocysteine nucleosidase activity"/>
    <property type="evidence" value="ECO:0007669"/>
    <property type="project" value="UniProtKB-EC"/>
</dbReference>
<evidence type="ECO:0000256" key="4">
    <source>
        <dbReference type="ARBA" id="ARBA00022801"/>
    </source>
</evidence>
<evidence type="ECO:0000256" key="1">
    <source>
        <dbReference type="ARBA" id="ARBA00004945"/>
    </source>
</evidence>
<gene>
    <name evidence="7" type="primary">mtnN</name>
    <name evidence="7" type="ORF">SCORR_v1c02900</name>
</gene>
<keyword evidence="5" id="KW-0486">Methionine biosynthesis</keyword>
<name>A0A222EP33_9MOLU</name>